<feature type="repeat" description="PPR" evidence="2">
    <location>
        <begin position="139"/>
        <end position="173"/>
    </location>
</feature>
<dbReference type="OrthoDB" id="1887476at2759"/>
<dbReference type="GO" id="GO:0009451">
    <property type="term" value="P:RNA modification"/>
    <property type="evidence" value="ECO:0007669"/>
    <property type="project" value="InterPro"/>
</dbReference>
<feature type="repeat" description="PPR" evidence="2">
    <location>
        <begin position="681"/>
        <end position="716"/>
    </location>
</feature>
<dbReference type="FunFam" id="1.25.40.10:FF:000343">
    <property type="entry name" value="Pentatricopeptide repeat-containing protein At3g58590"/>
    <property type="match status" value="1"/>
</dbReference>
<dbReference type="PANTHER" id="PTHR47926:SF452">
    <property type="entry name" value="PENTATRICOPEPTIDE REPEAT-CONTAINING PROTEIN"/>
    <property type="match status" value="1"/>
</dbReference>
<dbReference type="Pfam" id="PF01535">
    <property type="entry name" value="PPR"/>
    <property type="match status" value="5"/>
</dbReference>
<dbReference type="PANTHER" id="PTHR47926">
    <property type="entry name" value="PENTATRICOPEPTIDE REPEAT-CONTAINING PROTEIN"/>
    <property type="match status" value="1"/>
</dbReference>
<feature type="repeat" description="PPR" evidence="2">
    <location>
        <begin position="242"/>
        <end position="276"/>
    </location>
</feature>
<dbReference type="InterPro" id="IPR002885">
    <property type="entry name" value="PPR_rpt"/>
</dbReference>
<dbReference type="Pfam" id="PF20431">
    <property type="entry name" value="E_motif"/>
    <property type="match status" value="1"/>
</dbReference>
<dbReference type="AlphaFoldDB" id="A0A200R3N3"/>
<dbReference type="PROSITE" id="PS51375">
    <property type="entry name" value="PPR"/>
    <property type="match status" value="7"/>
</dbReference>
<dbReference type="FunCoup" id="A0A200R3N3">
    <property type="interactions" value="97"/>
</dbReference>
<dbReference type="GO" id="GO:0003729">
    <property type="term" value="F:mRNA binding"/>
    <property type="evidence" value="ECO:0007669"/>
    <property type="project" value="UniProtKB-ARBA"/>
</dbReference>
<feature type="repeat" description="PPR" evidence="2">
    <location>
        <begin position="343"/>
        <end position="377"/>
    </location>
</feature>
<evidence type="ECO:0000313" key="4">
    <source>
        <dbReference type="Proteomes" id="UP000195402"/>
    </source>
</evidence>
<dbReference type="InterPro" id="IPR046960">
    <property type="entry name" value="PPR_At4g14850-like_plant"/>
</dbReference>
<dbReference type="FunFam" id="1.25.40.10:FF:000682">
    <property type="entry name" value="Pentatricopeptide repeat-containing protein At3g16610"/>
    <property type="match status" value="1"/>
</dbReference>
<dbReference type="InterPro" id="IPR046848">
    <property type="entry name" value="E_motif"/>
</dbReference>
<reference evidence="3 4" key="1">
    <citation type="journal article" date="2017" name="Mol. Plant">
        <title>The Genome of Medicinal Plant Macleaya cordata Provides New Insights into Benzylisoquinoline Alkaloids Metabolism.</title>
        <authorList>
            <person name="Liu X."/>
            <person name="Liu Y."/>
            <person name="Huang P."/>
            <person name="Ma Y."/>
            <person name="Qing Z."/>
            <person name="Tang Q."/>
            <person name="Cao H."/>
            <person name="Cheng P."/>
            <person name="Zheng Y."/>
            <person name="Yuan Z."/>
            <person name="Zhou Y."/>
            <person name="Liu J."/>
            <person name="Tang Z."/>
            <person name="Zhuo Y."/>
            <person name="Zhang Y."/>
            <person name="Yu L."/>
            <person name="Huang J."/>
            <person name="Yang P."/>
            <person name="Peng Q."/>
            <person name="Zhang J."/>
            <person name="Jiang W."/>
            <person name="Zhang Z."/>
            <person name="Lin K."/>
            <person name="Ro D.K."/>
            <person name="Chen X."/>
            <person name="Xiong X."/>
            <person name="Shang Y."/>
            <person name="Huang S."/>
            <person name="Zeng J."/>
        </authorList>
    </citation>
    <scope>NUCLEOTIDE SEQUENCE [LARGE SCALE GENOMIC DNA]</scope>
    <source>
        <strain evidence="4">cv. BLH2017</strain>
        <tissue evidence="3">Root</tissue>
    </source>
</reference>
<comment type="caution">
    <text evidence="3">The sequence shown here is derived from an EMBL/GenBank/DDBJ whole genome shotgun (WGS) entry which is preliminary data.</text>
</comment>
<dbReference type="OMA" id="LISCSMT"/>
<dbReference type="NCBIfam" id="TIGR00756">
    <property type="entry name" value="PPR"/>
    <property type="match status" value="5"/>
</dbReference>
<evidence type="ECO:0000256" key="2">
    <source>
        <dbReference type="PROSITE-ProRule" id="PRU00708"/>
    </source>
</evidence>
<name>A0A200R3N3_MACCD</name>
<feature type="repeat" description="PPR" evidence="2">
    <location>
        <begin position="545"/>
        <end position="579"/>
    </location>
</feature>
<dbReference type="STRING" id="56857.A0A200R3N3"/>
<accession>A0A200R3N3</accession>
<feature type="repeat" description="PPR" evidence="2">
    <location>
        <begin position="444"/>
        <end position="478"/>
    </location>
</feature>
<dbReference type="Gene3D" id="1.25.40.10">
    <property type="entry name" value="Tetratricopeptide repeat domain"/>
    <property type="match status" value="6"/>
</dbReference>
<organism evidence="3 4">
    <name type="scientific">Macleaya cordata</name>
    <name type="common">Five-seeded plume-poppy</name>
    <name type="synonym">Bocconia cordata</name>
    <dbReference type="NCBI Taxonomy" id="56857"/>
    <lineage>
        <taxon>Eukaryota</taxon>
        <taxon>Viridiplantae</taxon>
        <taxon>Streptophyta</taxon>
        <taxon>Embryophyta</taxon>
        <taxon>Tracheophyta</taxon>
        <taxon>Spermatophyta</taxon>
        <taxon>Magnoliopsida</taxon>
        <taxon>Ranunculales</taxon>
        <taxon>Papaveraceae</taxon>
        <taxon>Papaveroideae</taxon>
        <taxon>Macleaya</taxon>
    </lineage>
</organism>
<dbReference type="Proteomes" id="UP000195402">
    <property type="component" value="Unassembled WGS sequence"/>
</dbReference>
<dbReference type="Pfam" id="PF13041">
    <property type="entry name" value="PPR_2"/>
    <property type="match status" value="5"/>
</dbReference>
<evidence type="ECO:0000313" key="3">
    <source>
        <dbReference type="EMBL" id="OVA17300.1"/>
    </source>
</evidence>
<keyword evidence="1" id="KW-0677">Repeat</keyword>
<dbReference type="FunFam" id="1.25.40.10:FF:000073">
    <property type="entry name" value="Pentatricopeptide repeat-containing protein chloroplastic"/>
    <property type="match status" value="1"/>
</dbReference>
<evidence type="ECO:0000256" key="1">
    <source>
        <dbReference type="ARBA" id="ARBA00022737"/>
    </source>
</evidence>
<dbReference type="FunFam" id="1.25.40.10:FF:001103">
    <property type="entry name" value="Glycerol-3-phosphate dehydrogenase [NAD(+)]"/>
    <property type="match status" value="1"/>
</dbReference>
<sequence>MHFNFPSISRKFSNLRASDLSSSSSSPSSINAKIRALVQQGQYSEALQLYSTTTTSTHHSLHQQTTDKFTFPSLLKACAALSHHHLGKKIHGSITTSGLQSDPYIATSLINMYIKCGSLSDAALVFERISDSEENLVHDVTLWNSIIDGYFRYGYTDDGFIQFRRMQLLGVRPDAYTLSMVLRSFNDNLSDLLQGKQIHGYLLRNMFDHDPFLDTALIDMYVNCGRSMEACKVFDRLEDKSNTVTWNAIISGFHRNGLWERSLEFFVIMKSQSCKLESSTFSSVLTACSDGDDVVFGREVHCDLIKLGFERDPYVSTSLLTLYSKYRLVEDAKTVFDQIPDKEIELWNAMISAYIGNGYVHEALNVYDQMRLSGSKSDSYTLSNILSGCSMVLLYDFGRIVHGELIKRPVQNNTSVQSSLLTMYSKCGTIQDANLVFSTMKEKDVVTWSSMISGFCQNRKFEEALRLFKEIKAEGVESDSTVMASVVGAFAGLHDVELGCGIHGFVIKNGMGSDVFVGSALIDMYAKFGLPEMAGSVFSAMPQRNLVAWNSIISCYNRNNLPEFSINLFPRIIQHGLNPDSVSITNVIVAISSLAALQKGKTVHGYLVRLKIQSDLQVVNALMDMYIKSGCLKYAQFIFENMPERNIITWNSMISGYGSHGDCVKAFKLFDEMKGSGVPPDEITFLALISSCSHSGLIEEGLRLFQSMKRDYGIEPGMEHYVNMVSLFGRAGLLDEAYRFVQRMPIEPDKSVWLCLLCACRTHCNIQLGELAAEELLKLEPTRGSNYIQLLNLYGEGELWEKAANLRMCMRERGLKKNPGCSWIEIKDQVDVFFSGDSSSPWTLEIYDTLWNLRRNMEGEEEDGSTSDEVTFNL</sequence>
<dbReference type="FunFam" id="1.25.40.10:FF:000090">
    <property type="entry name" value="Pentatricopeptide repeat-containing protein, chloroplastic"/>
    <property type="match status" value="1"/>
</dbReference>
<proteinExistence type="predicted"/>
<feature type="repeat" description="PPR" evidence="2">
    <location>
        <begin position="646"/>
        <end position="680"/>
    </location>
</feature>
<dbReference type="EMBL" id="MVGT01000438">
    <property type="protein sequence ID" value="OVA17300.1"/>
    <property type="molecule type" value="Genomic_DNA"/>
</dbReference>
<protein>
    <submittedName>
        <fullName evidence="3">Pentatricopeptide repeat</fullName>
    </submittedName>
</protein>
<dbReference type="FunFam" id="1.25.40.10:FF:000285">
    <property type="entry name" value="Pentatricopeptide repeat-containing protein, chloroplastic"/>
    <property type="match status" value="1"/>
</dbReference>
<dbReference type="InParanoid" id="A0A200R3N3"/>
<keyword evidence="4" id="KW-1185">Reference proteome</keyword>
<dbReference type="InterPro" id="IPR011990">
    <property type="entry name" value="TPR-like_helical_dom_sf"/>
</dbReference>
<gene>
    <name evidence="3" type="ORF">BVC80_1837g100</name>
</gene>